<dbReference type="Pfam" id="PF00149">
    <property type="entry name" value="Metallophos"/>
    <property type="match status" value="1"/>
</dbReference>
<evidence type="ECO:0000259" key="1">
    <source>
        <dbReference type="Pfam" id="PF00149"/>
    </source>
</evidence>
<proteinExistence type="predicted"/>
<dbReference type="AlphaFoldDB" id="A0A498H2Q9"/>
<organism evidence="2 3">
    <name type="scientific">Methanoculleus taiwanensis</name>
    <dbReference type="NCBI Taxonomy" id="1550565"/>
    <lineage>
        <taxon>Archaea</taxon>
        <taxon>Methanobacteriati</taxon>
        <taxon>Methanobacteriota</taxon>
        <taxon>Stenosarchaea group</taxon>
        <taxon>Methanomicrobia</taxon>
        <taxon>Methanomicrobiales</taxon>
        <taxon>Methanomicrobiaceae</taxon>
        <taxon>Methanoculleus</taxon>
    </lineage>
</organism>
<evidence type="ECO:0000313" key="2">
    <source>
        <dbReference type="EMBL" id="RXE56390.1"/>
    </source>
</evidence>
<dbReference type="InterPro" id="IPR004843">
    <property type="entry name" value="Calcineurin-like_PHP"/>
</dbReference>
<comment type="caution">
    <text evidence="2">The sequence shown here is derived from an EMBL/GenBank/DDBJ whole genome shotgun (WGS) entry which is preliminary data.</text>
</comment>
<keyword evidence="3" id="KW-1185">Reference proteome</keyword>
<name>A0A498H2Q9_9EURY</name>
<dbReference type="Proteomes" id="UP000290932">
    <property type="component" value="Unassembled WGS sequence"/>
</dbReference>
<gene>
    <name evidence="2" type="ORF">ABH15_09885</name>
</gene>
<dbReference type="SUPFAM" id="SSF56300">
    <property type="entry name" value="Metallo-dependent phosphatases"/>
    <property type="match status" value="1"/>
</dbReference>
<reference evidence="2 3" key="1">
    <citation type="journal article" date="2015" name="Int. J. Syst. Evol. Microbiol.">
        <title>Methanoculleus taiwanensis sp. nov., a methanogen isolated from deep marine sediment at the deformation front area near Taiwan.</title>
        <authorList>
            <person name="Weng C.Y."/>
            <person name="Chen S.C."/>
            <person name="Lai M.C."/>
            <person name="Wu S.Y."/>
            <person name="Lin S."/>
            <person name="Yang T.F."/>
            <person name="Chen P.C."/>
        </authorList>
    </citation>
    <scope>NUCLEOTIDE SEQUENCE [LARGE SCALE GENOMIC DNA]</scope>
    <source>
        <strain evidence="2 3">CYW4</strain>
    </source>
</reference>
<accession>A0A498H2Q9</accession>
<dbReference type="GO" id="GO:0016787">
    <property type="term" value="F:hydrolase activity"/>
    <property type="evidence" value="ECO:0007669"/>
    <property type="project" value="InterPro"/>
</dbReference>
<dbReference type="InterPro" id="IPR029052">
    <property type="entry name" value="Metallo-depent_PP-like"/>
</dbReference>
<protein>
    <recommendedName>
        <fullName evidence="1">Calcineurin-like phosphoesterase domain-containing protein</fullName>
    </recommendedName>
</protein>
<dbReference type="OrthoDB" id="106432at2157"/>
<evidence type="ECO:0000313" key="3">
    <source>
        <dbReference type="Proteomes" id="UP000290932"/>
    </source>
</evidence>
<dbReference type="RefSeq" id="WP_128694176.1">
    <property type="nucleotide sequence ID" value="NZ_LHQS01000002.1"/>
</dbReference>
<dbReference type="Gene3D" id="3.60.21.10">
    <property type="match status" value="1"/>
</dbReference>
<dbReference type="EMBL" id="LHQS01000002">
    <property type="protein sequence ID" value="RXE56390.1"/>
    <property type="molecule type" value="Genomic_DNA"/>
</dbReference>
<sequence length="298" mass="32994">MTRILAFSDLAWGVKMRGSSGNRRVDASSFLRVVRETDPAIVVFAGDAAYDRCSRAEPNETDRFIGLLRHLVSAGRHCIVVEGNNDDSIGTYNRVRDAAEASPYLHEVSSRTEAVRGIRFLGVPTGNERRMAESVLEAVDIVVAHAPYANRTWLFDLPAACIITGHYGTLVGEIAGKAYISLDCSPFSYAVIDWQQGWRRIEYAAVSATGTCRIEVHREDGFAGATGTGCGPAELRRLTEGEGPIPYRDEIEALRRAKSEIAIFGREEVFGRLLGRGIPKTHIERYLGRRQVMNRHAR</sequence>
<feature type="domain" description="Calcineurin-like phosphoesterase" evidence="1">
    <location>
        <begin position="3"/>
        <end position="166"/>
    </location>
</feature>